<evidence type="ECO:0000256" key="4">
    <source>
        <dbReference type="ARBA" id="ARBA00022729"/>
    </source>
</evidence>
<dbReference type="Gene3D" id="2.60.40.10">
    <property type="entry name" value="Immunoglobulins"/>
    <property type="match status" value="1"/>
</dbReference>
<dbReference type="InterPro" id="IPR014756">
    <property type="entry name" value="Ig_E-set"/>
</dbReference>
<dbReference type="PANTHER" id="PTHR30504">
    <property type="entry name" value="GLUCANS BIOSYNTHESIS PROTEIN"/>
    <property type="match status" value="1"/>
</dbReference>
<keyword evidence="4" id="KW-0732">Signal</keyword>
<reference evidence="7 8" key="1">
    <citation type="journal article" date="2023" name="Int. J. Syst. Evol. Microbiol.">
        <title>Methylocystis iwaonis sp. nov., a type II methane-oxidizing bacterium from surface soil of a rice paddy field in Japan, and emended description of the genus Methylocystis (ex Whittenbury et al. 1970) Bowman et al. 1993.</title>
        <authorList>
            <person name="Kaise H."/>
            <person name="Sawadogo J.B."/>
            <person name="Alam M.S."/>
            <person name="Ueno C."/>
            <person name="Dianou D."/>
            <person name="Shinjo R."/>
            <person name="Asakawa S."/>
        </authorList>
    </citation>
    <scope>NUCLEOTIDE SEQUENCE [LARGE SCALE GENOMIC DNA]</scope>
    <source>
        <strain evidence="7 8">SS37A-Re</strain>
    </source>
</reference>
<organism evidence="7 8">
    <name type="scientific">Methylocystis iwaonis</name>
    <dbReference type="NCBI Taxonomy" id="2885079"/>
    <lineage>
        <taxon>Bacteria</taxon>
        <taxon>Pseudomonadati</taxon>
        <taxon>Pseudomonadota</taxon>
        <taxon>Alphaproteobacteria</taxon>
        <taxon>Hyphomicrobiales</taxon>
        <taxon>Methylocystaceae</taxon>
        <taxon>Methylocystis</taxon>
    </lineage>
</organism>
<evidence type="ECO:0000313" key="7">
    <source>
        <dbReference type="EMBL" id="BDV33244.1"/>
    </source>
</evidence>
<comment type="pathway">
    <text evidence="2">Glycan metabolism; osmoregulated periplasmic glucan (OPG) biosynthesis.</text>
</comment>
<evidence type="ECO:0000256" key="2">
    <source>
        <dbReference type="ARBA" id="ARBA00005001"/>
    </source>
</evidence>
<evidence type="ECO:0000259" key="6">
    <source>
        <dbReference type="Pfam" id="PF04349"/>
    </source>
</evidence>
<dbReference type="EMBL" id="AP027142">
    <property type="protein sequence ID" value="BDV33244.1"/>
    <property type="molecule type" value="Genomic_DNA"/>
</dbReference>
<dbReference type="InterPro" id="IPR013783">
    <property type="entry name" value="Ig-like_fold"/>
</dbReference>
<evidence type="ECO:0000256" key="3">
    <source>
        <dbReference type="ARBA" id="ARBA00009284"/>
    </source>
</evidence>
<dbReference type="InterPro" id="IPR007444">
    <property type="entry name" value="Glucan_biosyn_MdoG_C"/>
</dbReference>
<dbReference type="Proteomes" id="UP001317629">
    <property type="component" value="Chromosome"/>
</dbReference>
<sequence>MIDITRRQMIGALAASGAQIAFPGNGLSQSLTPKFGFDEVVARARDLARAPFEDAAPRLPDPFDALDFDTWRDIRYKPDHALFSNLAGGFRLHTFHLGFLYRRAVTINTIRDGIAAPIPYSPAMFDYGRLKLDKAPAVNTGFAGFRLHFPVNDPHVQDEAISFLGASYFRFLGRDQQYGLSARALCVEAGTSRETFPFFREFWVETPVSGNNHITIYALLDGEAATGAYRFDLTVGQESTLDVQATLFPRRSGVKFGLAPLTSMYLTGENDRRVRDGFRDELHDSDGLLVRTGSDEWLWRPLGNPARERMSSFLDRNPRGFGLLQRDRTFESYQDLDLAYQNRPSYFVEPVGDWGEGRVELIELPTPDETNDNIVASWAPATPPEPDKAFSFAYRVTAGLDMPRLAPNGRVVHTFEAPARALGSSEPNNPGARRFLVDFAGGDLSYYVSDPAQVEAIASTSSGRVLRASVTANQHIDGLRALFDVSVKPGDTADLRLFLRANGRTLTETWTYPWTAPSGT</sequence>
<name>A0ABN6VDF3_9HYPH</name>
<protein>
    <submittedName>
        <fullName evidence="7">Glucans biosynthesis protein D</fullName>
    </submittedName>
</protein>
<dbReference type="Gene3D" id="2.70.98.10">
    <property type="match status" value="1"/>
</dbReference>
<dbReference type="PANTHER" id="PTHR30504:SF3">
    <property type="entry name" value="GLUCANS BIOSYNTHESIS PROTEIN D"/>
    <property type="match status" value="1"/>
</dbReference>
<dbReference type="PROSITE" id="PS51318">
    <property type="entry name" value="TAT"/>
    <property type="match status" value="1"/>
</dbReference>
<dbReference type="InterPro" id="IPR014438">
    <property type="entry name" value="Glucan_biosyn_MdoG/MdoD"/>
</dbReference>
<feature type="domain" description="Glucan biosynthesis periplasmic MdoG C-terminal" evidence="6">
    <location>
        <begin position="35"/>
        <end position="514"/>
    </location>
</feature>
<dbReference type="InterPro" id="IPR006311">
    <property type="entry name" value="TAT_signal"/>
</dbReference>
<comment type="similarity">
    <text evidence="3">Belongs to the OpgD/OpgG family.</text>
</comment>
<comment type="subcellular location">
    <subcellularLocation>
        <location evidence="1">Periplasm</location>
    </subcellularLocation>
</comment>
<gene>
    <name evidence="7" type="primary">opgD</name>
    <name evidence="7" type="ORF">SS37A_07730</name>
</gene>
<dbReference type="SUPFAM" id="SSF81296">
    <property type="entry name" value="E set domains"/>
    <property type="match status" value="1"/>
</dbReference>
<accession>A0ABN6VDF3</accession>
<dbReference type="Pfam" id="PF04349">
    <property type="entry name" value="MdoG"/>
    <property type="match status" value="1"/>
</dbReference>
<keyword evidence="5" id="KW-0574">Periplasm</keyword>
<dbReference type="SUPFAM" id="SSF74650">
    <property type="entry name" value="Galactose mutarotase-like"/>
    <property type="match status" value="1"/>
</dbReference>
<dbReference type="PIRSF" id="PIRSF006281">
    <property type="entry name" value="MdoG"/>
    <property type="match status" value="1"/>
</dbReference>
<dbReference type="RefSeq" id="WP_281930611.1">
    <property type="nucleotide sequence ID" value="NZ_AP027142.1"/>
</dbReference>
<dbReference type="InterPro" id="IPR014718">
    <property type="entry name" value="GH-type_carb-bd"/>
</dbReference>
<evidence type="ECO:0000313" key="8">
    <source>
        <dbReference type="Proteomes" id="UP001317629"/>
    </source>
</evidence>
<dbReference type="InterPro" id="IPR011013">
    <property type="entry name" value="Gal_mutarotase_sf_dom"/>
</dbReference>
<proteinExistence type="inferred from homology"/>
<evidence type="ECO:0000256" key="5">
    <source>
        <dbReference type="ARBA" id="ARBA00022764"/>
    </source>
</evidence>
<keyword evidence="8" id="KW-1185">Reference proteome</keyword>
<evidence type="ECO:0000256" key="1">
    <source>
        <dbReference type="ARBA" id="ARBA00004418"/>
    </source>
</evidence>